<reference evidence="1" key="1">
    <citation type="journal article" date="2021" name="Proc. Natl. Acad. Sci. U.S.A.">
        <title>A Catalog of Tens of Thousands of Viruses from Human Metagenomes Reveals Hidden Associations with Chronic Diseases.</title>
        <authorList>
            <person name="Tisza M.J."/>
            <person name="Buck C.B."/>
        </authorList>
    </citation>
    <scope>NUCLEOTIDE SEQUENCE</scope>
    <source>
        <strain evidence="1">CtNHp14</strain>
    </source>
</reference>
<protein>
    <submittedName>
        <fullName evidence="1">Uncharacterized protein</fullName>
    </submittedName>
</protein>
<sequence>MEDVYLNDDLLDSKLQNVLYANKVIGQIRIKNDSYEVYLYEPQIRKTRVKTYEEVEEILKSVSKSLKEQSQK</sequence>
<accession>A0A8S5SLS1</accession>
<organism evidence="1">
    <name type="scientific">Siphoviridae sp. ctNHp14</name>
    <dbReference type="NCBI Taxonomy" id="2827857"/>
    <lineage>
        <taxon>Viruses</taxon>
        <taxon>Duplodnaviria</taxon>
        <taxon>Heunggongvirae</taxon>
        <taxon>Uroviricota</taxon>
        <taxon>Caudoviricetes</taxon>
    </lineage>
</organism>
<dbReference type="EMBL" id="BK032628">
    <property type="protein sequence ID" value="DAF52012.1"/>
    <property type="molecule type" value="Genomic_DNA"/>
</dbReference>
<name>A0A8S5SLS1_9CAUD</name>
<proteinExistence type="predicted"/>
<evidence type="ECO:0000313" key="1">
    <source>
        <dbReference type="EMBL" id="DAF52012.1"/>
    </source>
</evidence>